<keyword evidence="1 3" id="KW-0547">Nucleotide-binding</keyword>
<dbReference type="GO" id="GO:0005525">
    <property type="term" value="F:GTP binding"/>
    <property type="evidence" value="ECO:0007669"/>
    <property type="project" value="UniProtKB-KW"/>
</dbReference>
<evidence type="ECO:0000256" key="3">
    <source>
        <dbReference type="PIRSR" id="PIRSR606689-1"/>
    </source>
</evidence>
<dbReference type="PROSITE" id="PS51417">
    <property type="entry name" value="ARF"/>
    <property type="match status" value="1"/>
</dbReference>
<sequence>MATALRSLIHRIYPSHDAEKVVIAGLDYSGKTTLLYLLKLGEVVNAIPSIGVNVETVNLTTALGIDKHLNLDLWDAGSGCSTAGGMALLRMYLPYSKALIWVVDGSDTERVSRSLDTLDLILKENDNEPRFKETHFPVLVLANKADKPKSMSTDEVRLAFSKGLSGRLFSIYSTSLTSKPHVGLREAFSWLALALDIAKTTKKVSEVSGEPPGRQKSPSQKLNLHSSPEELIEQFTTYNLPSWDHYTHIRLAFVILAAHGRQKGKDLLFIGLASYIEHNAQKQTNVRGFHFTMTYFWIQIVHFAIQHLPELIRPAIGADSYPTSEDFFRFLLVNPHVVDGGLWSEYYTKEMIMNAEAKAEMVLPDKKPLPSMAGRDAVAVFGAKESWRKYDLMAI</sequence>
<accession>A0A8H5FC38</accession>
<evidence type="ECO:0008006" key="8">
    <source>
        <dbReference type="Google" id="ProtNLM"/>
    </source>
</evidence>
<evidence type="ECO:0000313" key="7">
    <source>
        <dbReference type="Proteomes" id="UP000541558"/>
    </source>
</evidence>
<dbReference type="SMART" id="SM00177">
    <property type="entry name" value="ARF"/>
    <property type="match status" value="1"/>
</dbReference>
<evidence type="ECO:0000313" key="6">
    <source>
        <dbReference type="EMBL" id="KAF5331379.1"/>
    </source>
</evidence>
<feature type="binding site" evidence="4">
    <location>
        <position position="32"/>
    </location>
    <ligand>
        <name>Mg(2+)</name>
        <dbReference type="ChEBI" id="CHEBI:18420"/>
    </ligand>
</feature>
<gene>
    <name evidence="6" type="ORF">D9611_011916</name>
</gene>
<dbReference type="Proteomes" id="UP000541558">
    <property type="component" value="Unassembled WGS sequence"/>
</dbReference>
<proteinExistence type="predicted"/>
<dbReference type="SMART" id="SM00178">
    <property type="entry name" value="SAR"/>
    <property type="match status" value="1"/>
</dbReference>
<comment type="caution">
    <text evidence="6">The sequence shown here is derived from an EMBL/GenBank/DDBJ whole genome shotgun (WGS) entry which is preliminary data.</text>
</comment>
<keyword evidence="4" id="KW-0479">Metal-binding</keyword>
<organism evidence="6 7">
    <name type="scientific">Ephemerocybe angulata</name>
    <dbReference type="NCBI Taxonomy" id="980116"/>
    <lineage>
        <taxon>Eukaryota</taxon>
        <taxon>Fungi</taxon>
        <taxon>Dikarya</taxon>
        <taxon>Basidiomycota</taxon>
        <taxon>Agaricomycotina</taxon>
        <taxon>Agaricomycetes</taxon>
        <taxon>Agaricomycetidae</taxon>
        <taxon>Agaricales</taxon>
        <taxon>Agaricineae</taxon>
        <taxon>Psathyrellaceae</taxon>
        <taxon>Ephemerocybe</taxon>
    </lineage>
</organism>
<dbReference type="Pfam" id="PF00025">
    <property type="entry name" value="Arf"/>
    <property type="match status" value="1"/>
</dbReference>
<dbReference type="GO" id="GO:0046872">
    <property type="term" value="F:metal ion binding"/>
    <property type="evidence" value="ECO:0007669"/>
    <property type="project" value="UniProtKB-KW"/>
</dbReference>
<keyword evidence="7" id="KW-1185">Reference proteome</keyword>
<evidence type="ECO:0000256" key="1">
    <source>
        <dbReference type="ARBA" id="ARBA00022741"/>
    </source>
</evidence>
<dbReference type="PANTHER" id="PTHR11711">
    <property type="entry name" value="ADP RIBOSYLATION FACTOR-RELATED"/>
    <property type="match status" value="1"/>
</dbReference>
<dbReference type="EMBL" id="JAACJK010000114">
    <property type="protein sequence ID" value="KAF5331379.1"/>
    <property type="molecule type" value="Genomic_DNA"/>
</dbReference>
<reference evidence="6 7" key="1">
    <citation type="journal article" date="2020" name="ISME J.">
        <title>Uncovering the hidden diversity of litter-decomposition mechanisms in mushroom-forming fungi.</title>
        <authorList>
            <person name="Floudas D."/>
            <person name="Bentzer J."/>
            <person name="Ahren D."/>
            <person name="Johansson T."/>
            <person name="Persson P."/>
            <person name="Tunlid A."/>
        </authorList>
    </citation>
    <scope>NUCLEOTIDE SEQUENCE [LARGE SCALE GENOMIC DNA]</scope>
    <source>
        <strain evidence="6 7">CBS 175.51</strain>
    </source>
</reference>
<protein>
    <recommendedName>
        <fullName evidence="8">ADP-ribosylation factor</fullName>
    </recommendedName>
</protein>
<dbReference type="SUPFAM" id="SSF52540">
    <property type="entry name" value="P-loop containing nucleoside triphosphate hydrolases"/>
    <property type="match status" value="1"/>
</dbReference>
<dbReference type="AlphaFoldDB" id="A0A8H5FC38"/>
<dbReference type="OrthoDB" id="427186at2759"/>
<keyword evidence="4" id="KW-0460">Magnesium</keyword>
<feature type="binding site" evidence="3">
    <location>
        <begin position="143"/>
        <end position="146"/>
    </location>
    <ligand>
        <name>GTP</name>
        <dbReference type="ChEBI" id="CHEBI:37565"/>
    </ligand>
</feature>
<feature type="region of interest" description="Disordered" evidence="5">
    <location>
        <begin position="204"/>
        <end position="223"/>
    </location>
</feature>
<dbReference type="InterPro" id="IPR006689">
    <property type="entry name" value="Small_GTPase_ARF/SAR"/>
</dbReference>
<dbReference type="GO" id="GO:0003924">
    <property type="term" value="F:GTPase activity"/>
    <property type="evidence" value="ECO:0007669"/>
    <property type="project" value="InterPro"/>
</dbReference>
<evidence type="ECO:0000256" key="2">
    <source>
        <dbReference type="ARBA" id="ARBA00023134"/>
    </source>
</evidence>
<dbReference type="InterPro" id="IPR024156">
    <property type="entry name" value="Small_GTPase_ARF"/>
</dbReference>
<evidence type="ECO:0000256" key="4">
    <source>
        <dbReference type="PIRSR" id="PIRSR606689-2"/>
    </source>
</evidence>
<evidence type="ECO:0000256" key="5">
    <source>
        <dbReference type="SAM" id="MobiDB-lite"/>
    </source>
</evidence>
<dbReference type="InterPro" id="IPR027417">
    <property type="entry name" value="P-loop_NTPase"/>
</dbReference>
<feature type="binding site" evidence="3">
    <location>
        <begin position="25"/>
        <end position="32"/>
    </location>
    <ligand>
        <name>GTP</name>
        <dbReference type="ChEBI" id="CHEBI:37565"/>
    </ligand>
</feature>
<keyword evidence="2 3" id="KW-0342">GTP-binding</keyword>
<name>A0A8H5FC38_9AGAR</name>
<dbReference type="Gene3D" id="3.40.50.300">
    <property type="entry name" value="P-loop containing nucleotide triphosphate hydrolases"/>
    <property type="match status" value="1"/>
</dbReference>
<feature type="binding site" evidence="4">
    <location>
        <position position="49"/>
    </location>
    <ligand>
        <name>Mg(2+)</name>
        <dbReference type="ChEBI" id="CHEBI:18420"/>
    </ligand>
</feature>